<name>K1RUK4_9ZZZZ</name>
<dbReference type="InterPro" id="IPR000589">
    <property type="entry name" value="Ribosomal_uS15"/>
</dbReference>
<evidence type="ECO:0000256" key="1">
    <source>
        <dbReference type="ARBA" id="ARBA00022980"/>
    </source>
</evidence>
<dbReference type="FunFam" id="1.10.287.10:FF:000002">
    <property type="entry name" value="30S ribosomal protein S15"/>
    <property type="match status" value="1"/>
</dbReference>
<dbReference type="AlphaFoldDB" id="K1RUK4"/>
<evidence type="ECO:0000313" key="3">
    <source>
        <dbReference type="EMBL" id="EKC45190.1"/>
    </source>
</evidence>
<reference evidence="3" key="1">
    <citation type="journal article" date="2013" name="Environ. Microbiol.">
        <title>Microbiota from the distal guts of lean and obese adolescents exhibit partial functional redundancy besides clear differences in community structure.</title>
        <authorList>
            <person name="Ferrer M."/>
            <person name="Ruiz A."/>
            <person name="Lanza F."/>
            <person name="Haange S.B."/>
            <person name="Oberbach A."/>
            <person name="Till H."/>
            <person name="Bargiela R."/>
            <person name="Campoy C."/>
            <person name="Segura M.T."/>
            <person name="Richter M."/>
            <person name="von Bergen M."/>
            <person name="Seifert J."/>
            <person name="Suarez A."/>
        </authorList>
    </citation>
    <scope>NUCLEOTIDE SEQUENCE</scope>
</reference>
<dbReference type="Gene3D" id="6.10.250.3130">
    <property type="match status" value="1"/>
</dbReference>
<dbReference type="Gene3D" id="1.10.287.10">
    <property type="entry name" value="S15/NS1, RNA-binding"/>
    <property type="match status" value="1"/>
</dbReference>
<dbReference type="PANTHER" id="PTHR23321">
    <property type="entry name" value="RIBOSOMAL PROTEIN S15, BACTERIAL AND ORGANELLAR"/>
    <property type="match status" value="1"/>
</dbReference>
<dbReference type="Pfam" id="PF00312">
    <property type="entry name" value="Ribosomal_S15"/>
    <property type="match status" value="1"/>
</dbReference>
<dbReference type="GO" id="GO:0006412">
    <property type="term" value="P:translation"/>
    <property type="evidence" value="ECO:0007669"/>
    <property type="project" value="InterPro"/>
</dbReference>
<dbReference type="InterPro" id="IPR005290">
    <property type="entry name" value="Ribosomal_uS15_bac-type"/>
</dbReference>
<dbReference type="HAMAP" id="MF_01343_B">
    <property type="entry name" value="Ribosomal_uS15_B"/>
    <property type="match status" value="1"/>
</dbReference>
<organism evidence="3">
    <name type="scientific">human gut metagenome</name>
    <dbReference type="NCBI Taxonomy" id="408170"/>
    <lineage>
        <taxon>unclassified sequences</taxon>
        <taxon>metagenomes</taxon>
        <taxon>organismal metagenomes</taxon>
    </lineage>
</organism>
<accession>K1RUK4</accession>
<comment type="caution">
    <text evidence="3">The sequence shown here is derived from an EMBL/GenBank/DDBJ whole genome shotgun (WGS) entry which is preliminary data.</text>
</comment>
<keyword evidence="2" id="KW-0687">Ribonucleoprotein</keyword>
<dbReference type="GO" id="GO:0003735">
    <property type="term" value="F:structural constituent of ribosome"/>
    <property type="evidence" value="ECO:0007669"/>
    <property type="project" value="InterPro"/>
</dbReference>
<dbReference type="EMBL" id="AJWZ01011458">
    <property type="protein sequence ID" value="EKC45190.1"/>
    <property type="molecule type" value="Genomic_DNA"/>
</dbReference>
<proteinExistence type="inferred from homology"/>
<gene>
    <name evidence="3" type="ORF">OBE_17025</name>
</gene>
<dbReference type="NCBIfam" id="TIGR00952">
    <property type="entry name" value="S15_bact"/>
    <property type="match status" value="1"/>
</dbReference>
<evidence type="ECO:0000256" key="2">
    <source>
        <dbReference type="ARBA" id="ARBA00023274"/>
    </source>
</evidence>
<sequence>MALTKEKKQQIIEEYRRDEKDTGSCEVQIAILTSEINDLTEHLKVHKHDYHSRRGLLKKIGQRRSMLQYLAKTDITRYRELIQKLGLRK</sequence>
<dbReference type="PANTHER" id="PTHR23321:SF26">
    <property type="entry name" value="SMALL RIBOSOMAL SUBUNIT PROTEIN US15M"/>
    <property type="match status" value="1"/>
</dbReference>
<protein>
    <submittedName>
        <fullName evidence="3">Ribosomal protein S15, bacterial-type</fullName>
    </submittedName>
</protein>
<dbReference type="CDD" id="cd00353">
    <property type="entry name" value="Ribosomal_S15p_S13e"/>
    <property type="match status" value="1"/>
</dbReference>
<keyword evidence="1 3" id="KW-0689">Ribosomal protein</keyword>
<dbReference type="SUPFAM" id="SSF47060">
    <property type="entry name" value="S15/NS1 RNA-binding domain"/>
    <property type="match status" value="1"/>
</dbReference>
<dbReference type="InterPro" id="IPR009068">
    <property type="entry name" value="uS15_NS1_RNA-bd_sf"/>
</dbReference>
<dbReference type="GO" id="GO:0022627">
    <property type="term" value="C:cytosolic small ribosomal subunit"/>
    <property type="evidence" value="ECO:0007669"/>
    <property type="project" value="TreeGrafter"/>
</dbReference>
<dbReference type="PROSITE" id="PS00362">
    <property type="entry name" value="RIBOSOMAL_S15"/>
    <property type="match status" value="1"/>
</dbReference>
<dbReference type="SMART" id="SM01387">
    <property type="entry name" value="Ribosomal_S15"/>
    <property type="match status" value="1"/>
</dbReference>